<name>A0A151PBD1_ALLMI</name>
<dbReference type="EMBL" id="AKHW03000504">
    <property type="protein sequence ID" value="KYO46416.1"/>
    <property type="molecule type" value="Genomic_DNA"/>
</dbReference>
<dbReference type="Proteomes" id="UP000050525">
    <property type="component" value="Unassembled WGS sequence"/>
</dbReference>
<sequence length="102" mass="11942">MWNHGYGNWLSEEEPEYKKGQGDKRKPPESEHLEQQGPCGLAEQSPETADIQNPDAAQRTQVSREAHFILSDLTRWLPRHHFVSNFSQLQLLPCHHCHHYHH</sequence>
<feature type="compositionally biased region" description="Basic and acidic residues" evidence="1">
    <location>
        <begin position="16"/>
        <end position="34"/>
    </location>
</feature>
<comment type="caution">
    <text evidence="2">The sequence shown here is derived from an EMBL/GenBank/DDBJ whole genome shotgun (WGS) entry which is preliminary data.</text>
</comment>
<accession>A0A151PBD1</accession>
<proteinExistence type="predicted"/>
<reference evidence="2 3" key="1">
    <citation type="journal article" date="2012" name="Genome Biol.">
        <title>Sequencing three crocodilian genomes to illuminate the evolution of archosaurs and amniotes.</title>
        <authorList>
            <person name="St John J.A."/>
            <person name="Braun E.L."/>
            <person name="Isberg S.R."/>
            <person name="Miles L.G."/>
            <person name="Chong A.Y."/>
            <person name="Gongora J."/>
            <person name="Dalzell P."/>
            <person name="Moran C."/>
            <person name="Bed'hom B."/>
            <person name="Abzhanov A."/>
            <person name="Burgess S.C."/>
            <person name="Cooksey A.M."/>
            <person name="Castoe T.A."/>
            <person name="Crawford N.G."/>
            <person name="Densmore L.D."/>
            <person name="Drew J.C."/>
            <person name="Edwards S.V."/>
            <person name="Faircloth B.C."/>
            <person name="Fujita M.K."/>
            <person name="Greenwold M.J."/>
            <person name="Hoffmann F.G."/>
            <person name="Howard J.M."/>
            <person name="Iguchi T."/>
            <person name="Janes D.E."/>
            <person name="Khan S.Y."/>
            <person name="Kohno S."/>
            <person name="de Koning A.J."/>
            <person name="Lance S.L."/>
            <person name="McCarthy F.M."/>
            <person name="McCormack J.E."/>
            <person name="Merchant M.E."/>
            <person name="Peterson D.G."/>
            <person name="Pollock D.D."/>
            <person name="Pourmand N."/>
            <person name="Raney B.J."/>
            <person name="Roessler K.A."/>
            <person name="Sanford J.R."/>
            <person name="Sawyer R.H."/>
            <person name="Schmidt C.J."/>
            <person name="Triplett E.W."/>
            <person name="Tuberville T.D."/>
            <person name="Venegas-Anaya M."/>
            <person name="Howard J.T."/>
            <person name="Jarvis E.D."/>
            <person name="Guillette L.J.Jr."/>
            <person name="Glenn T.C."/>
            <person name="Green R.E."/>
            <person name="Ray D.A."/>
        </authorList>
    </citation>
    <scope>NUCLEOTIDE SEQUENCE [LARGE SCALE GENOMIC DNA]</scope>
    <source>
        <strain evidence="2">KSC_2009_1</strain>
    </source>
</reference>
<dbReference type="AlphaFoldDB" id="A0A151PBD1"/>
<keyword evidence="3" id="KW-1185">Reference proteome</keyword>
<organism evidence="2 3">
    <name type="scientific">Alligator mississippiensis</name>
    <name type="common">American alligator</name>
    <dbReference type="NCBI Taxonomy" id="8496"/>
    <lineage>
        <taxon>Eukaryota</taxon>
        <taxon>Metazoa</taxon>
        <taxon>Chordata</taxon>
        <taxon>Craniata</taxon>
        <taxon>Vertebrata</taxon>
        <taxon>Euteleostomi</taxon>
        <taxon>Archelosauria</taxon>
        <taxon>Archosauria</taxon>
        <taxon>Crocodylia</taxon>
        <taxon>Alligatoridae</taxon>
        <taxon>Alligatorinae</taxon>
        <taxon>Alligator</taxon>
    </lineage>
</organism>
<evidence type="ECO:0000256" key="1">
    <source>
        <dbReference type="SAM" id="MobiDB-lite"/>
    </source>
</evidence>
<evidence type="ECO:0000313" key="2">
    <source>
        <dbReference type="EMBL" id="KYO46416.1"/>
    </source>
</evidence>
<gene>
    <name evidence="2" type="ORF">Y1Q_0006968</name>
</gene>
<feature type="region of interest" description="Disordered" evidence="1">
    <location>
        <begin position="1"/>
        <end position="60"/>
    </location>
</feature>
<evidence type="ECO:0000313" key="3">
    <source>
        <dbReference type="Proteomes" id="UP000050525"/>
    </source>
</evidence>
<protein>
    <submittedName>
        <fullName evidence="2">Uncharacterized protein</fullName>
    </submittedName>
</protein>